<gene>
    <name evidence="3" type="ORF">SAHL_07860</name>
</gene>
<feature type="signal peptide" evidence="1">
    <location>
        <begin position="1"/>
        <end position="21"/>
    </location>
</feature>
<evidence type="ECO:0000313" key="4">
    <source>
        <dbReference type="Proteomes" id="UP000285123"/>
    </source>
</evidence>
<dbReference type="PROSITE" id="PS51257">
    <property type="entry name" value="PROKAR_LIPOPROTEIN"/>
    <property type="match status" value="1"/>
</dbReference>
<evidence type="ECO:0000313" key="3">
    <source>
        <dbReference type="EMBL" id="ROO30708.1"/>
    </source>
</evidence>
<keyword evidence="3" id="KW-0378">Hydrolase</keyword>
<evidence type="ECO:0000259" key="2">
    <source>
        <dbReference type="Pfam" id="PF12697"/>
    </source>
</evidence>
<dbReference type="EMBL" id="AYKF01000075">
    <property type="protein sequence ID" value="ROO30708.1"/>
    <property type="molecule type" value="Genomic_DNA"/>
</dbReference>
<comment type="caution">
    <text evidence="3">The sequence shown here is derived from an EMBL/GenBank/DDBJ whole genome shotgun (WGS) entry which is preliminary data.</text>
</comment>
<accession>A0A423PYV0</accession>
<dbReference type="AlphaFoldDB" id="A0A423PYV0"/>
<dbReference type="PANTHER" id="PTHR43194:SF2">
    <property type="entry name" value="PEROXISOMAL MEMBRANE PROTEIN LPX1"/>
    <property type="match status" value="1"/>
</dbReference>
<name>A0A423PYV0_9GAMM</name>
<dbReference type="SUPFAM" id="SSF53474">
    <property type="entry name" value="alpha/beta-Hydrolases"/>
    <property type="match status" value="1"/>
</dbReference>
<dbReference type="GO" id="GO:0016787">
    <property type="term" value="F:hydrolase activity"/>
    <property type="evidence" value="ECO:0007669"/>
    <property type="project" value="UniProtKB-KW"/>
</dbReference>
<protein>
    <submittedName>
        <fullName evidence="3">Alpha/beta hydrolase</fullName>
    </submittedName>
</protein>
<dbReference type="PRINTS" id="PR00111">
    <property type="entry name" value="ABHYDROLASE"/>
</dbReference>
<reference evidence="3 4" key="1">
    <citation type="submission" date="2013-10" db="EMBL/GenBank/DDBJ databases">
        <title>Salinisphaera halophila YIM 95161 Genome Sequencing.</title>
        <authorList>
            <person name="Lai Q."/>
            <person name="Li C."/>
            <person name="Shao Z."/>
        </authorList>
    </citation>
    <scope>NUCLEOTIDE SEQUENCE [LARGE SCALE GENOMIC DNA]</scope>
    <source>
        <strain evidence="3 4">YIM 95161</strain>
    </source>
</reference>
<dbReference type="PANTHER" id="PTHR43194">
    <property type="entry name" value="HYDROLASE ALPHA/BETA FOLD FAMILY"/>
    <property type="match status" value="1"/>
</dbReference>
<dbReference type="InterPro" id="IPR050228">
    <property type="entry name" value="Carboxylesterase_BioH"/>
</dbReference>
<dbReference type="Gene3D" id="3.40.50.1820">
    <property type="entry name" value="alpha/beta hydrolase"/>
    <property type="match status" value="1"/>
</dbReference>
<organism evidence="3 4">
    <name type="scientific">Salinisphaera orenii YIM 95161</name>
    <dbReference type="NCBI Taxonomy" id="1051139"/>
    <lineage>
        <taxon>Bacteria</taxon>
        <taxon>Pseudomonadati</taxon>
        <taxon>Pseudomonadota</taxon>
        <taxon>Gammaproteobacteria</taxon>
        <taxon>Salinisphaerales</taxon>
        <taxon>Salinisphaeraceae</taxon>
        <taxon>Salinisphaera</taxon>
    </lineage>
</organism>
<sequence>MNRPGLAAVLAAMLACPLGCSGEGSSPTPDGLDFSALMAPDDTAGALPPRQPYRARDGARLHYRHYEADSPVWLILIHGSATDSVYLQRFANAVAGAGAAQVVTPDLRGHGPSPGRRGDIAYIDQLEDDLADLVGHLRSWGGAGRVIVGGHSSGGGLALRFAAGEHGDLASGYLLLAPYLGHDAPTARPSGNGWARPNLWRIVPIAAANALGIRWFNGVDVLYFDLPARYRTGRETLAYSYRLMTGFGPADYRSAFATLDAPALLLAGAEDEAFRPERYAPAITPHNAAVDIELLDGVSHLGLVMRDATAKRAVRWLDALRQPVD</sequence>
<keyword evidence="1" id="KW-0732">Signal</keyword>
<feature type="chain" id="PRO_5019301319" evidence="1">
    <location>
        <begin position="22"/>
        <end position="325"/>
    </location>
</feature>
<dbReference type="InterPro" id="IPR000073">
    <property type="entry name" value="AB_hydrolase_1"/>
</dbReference>
<dbReference type="Proteomes" id="UP000285123">
    <property type="component" value="Unassembled WGS sequence"/>
</dbReference>
<proteinExistence type="predicted"/>
<feature type="domain" description="AB hydrolase-1" evidence="2">
    <location>
        <begin position="74"/>
        <end position="310"/>
    </location>
</feature>
<evidence type="ECO:0000256" key="1">
    <source>
        <dbReference type="SAM" id="SignalP"/>
    </source>
</evidence>
<dbReference type="Pfam" id="PF12697">
    <property type="entry name" value="Abhydrolase_6"/>
    <property type="match status" value="1"/>
</dbReference>
<dbReference type="InterPro" id="IPR029058">
    <property type="entry name" value="AB_hydrolase_fold"/>
</dbReference>